<dbReference type="InterPro" id="IPR000835">
    <property type="entry name" value="HTH_MarR-typ"/>
</dbReference>
<feature type="domain" description="HTH marR-type" evidence="1">
    <location>
        <begin position="1"/>
        <end position="145"/>
    </location>
</feature>
<dbReference type="Pfam" id="PF01047">
    <property type="entry name" value="MarR"/>
    <property type="match status" value="1"/>
</dbReference>
<evidence type="ECO:0000313" key="2">
    <source>
        <dbReference type="EMBL" id="AGZ39691.1"/>
    </source>
</evidence>
<dbReference type="PANTHER" id="PTHR33164:SF103">
    <property type="entry name" value="REGULATORY PROTEIN MARR"/>
    <property type="match status" value="1"/>
</dbReference>
<proteinExistence type="predicted"/>
<dbReference type="InterPro" id="IPR039422">
    <property type="entry name" value="MarR/SlyA-like"/>
</dbReference>
<dbReference type="OrthoDB" id="3830756at2"/>
<dbReference type="Proteomes" id="UP000017746">
    <property type="component" value="Chromosome"/>
</dbReference>
<name>U5VVM8_9ACTN</name>
<reference evidence="2 3" key="1">
    <citation type="journal article" date="2014" name="J. Biotechnol.">
        <title>Complete genome sequence of the actinobacterium Actinoplanes friuliensis HAG 010964, producer of the lipopeptide antibiotic friulimycin.</title>
        <authorList>
            <person name="Ruckert C."/>
            <person name="Szczepanowski R."/>
            <person name="Albersmeier A."/>
            <person name="Goesmann A."/>
            <person name="Fischer N."/>
            <person name="Steinkamper A."/>
            <person name="Puhler A."/>
            <person name="Biener R."/>
            <person name="Schwartz D."/>
            <person name="Kalinowski J."/>
        </authorList>
    </citation>
    <scope>NUCLEOTIDE SEQUENCE [LARGE SCALE GENOMIC DNA]</scope>
    <source>
        <strain evidence="2 3">DSM 7358</strain>
    </source>
</reference>
<dbReference type="GO" id="GO:0003700">
    <property type="term" value="F:DNA-binding transcription factor activity"/>
    <property type="evidence" value="ECO:0007669"/>
    <property type="project" value="InterPro"/>
</dbReference>
<dbReference type="eggNOG" id="COG1846">
    <property type="taxonomic scope" value="Bacteria"/>
</dbReference>
<dbReference type="Gene3D" id="1.10.10.10">
    <property type="entry name" value="Winged helix-like DNA-binding domain superfamily/Winged helix DNA-binding domain"/>
    <property type="match status" value="1"/>
</dbReference>
<evidence type="ECO:0000313" key="3">
    <source>
        <dbReference type="Proteomes" id="UP000017746"/>
    </source>
</evidence>
<dbReference type="SUPFAM" id="SSF46785">
    <property type="entry name" value="Winged helix' DNA-binding domain"/>
    <property type="match status" value="1"/>
</dbReference>
<dbReference type="GO" id="GO:0006950">
    <property type="term" value="P:response to stress"/>
    <property type="evidence" value="ECO:0007669"/>
    <property type="project" value="TreeGrafter"/>
</dbReference>
<dbReference type="AlphaFoldDB" id="U5VVM8"/>
<sequence length="160" mass="17320">MAEHHGPDGPDPMRTAAVDDAAPALLAAWDAARERATPRLSWPQLNALLVVERQEGINLRGLAGQLSMILSSASRLCDRLVASGMVERVPGRLDRREIALYLTPSARQLLEHLRTTRREILAEVLERMTPTGRAALVRGLTEFAAVAEPEAPGSTAARTA</sequence>
<protein>
    <submittedName>
        <fullName evidence="2">Regulatory protein marr</fullName>
    </submittedName>
</protein>
<dbReference type="KEGG" id="afs:AFR_07010"/>
<accession>U5VVM8</accession>
<dbReference type="HOGENOM" id="CLU_083287_22_2_11"/>
<organism evidence="2 3">
    <name type="scientific">Actinoplanes friuliensis DSM 7358</name>
    <dbReference type="NCBI Taxonomy" id="1246995"/>
    <lineage>
        <taxon>Bacteria</taxon>
        <taxon>Bacillati</taxon>
        <taxon>Actinomycetota</taxon>
        <taxon>Actinomycetes</taxon>
        <taxon>Micromonosporales</taxon>
        <taxon>Micromonosporaceae</taxon>
        <taxon>Actinoplanes</taxon>
    </lineage>
</organism>
<dbReference type="PROSITE" id="PS50995">
    <property type="entry name" value="HTH_MARR_2"/>
    <property type="match status" value="1"/>
</dbReference>
<dbReference type="PANTHER" id="PTHR33164">
    <property type="entry name" value="TRANSCRIPTIONAL REGULATOR, MARR FAMILY"/>
    <property type="match status" value="1"/>
</dbReference>
<evidence type="ECO:0000259" key="1">
    <source>
        <dbReference type="PROSITE" id="PS50995"/>
    </source>
</evidence>
<dbReference type="InterPro" id="IPR036390">
    <property type="entry name" value="WH_DNA-bd_sf"/>
</dbReference>
<dbReference type="RefSeq" id="WP_023359222.1">
    <property type="nucleotide sequence ID" value="NC_022657.1"/>
</dbReference>
<keyword evidence="3" id="KW-1185">Reference proteome</keyword>
<dbReference type="STRING" id="1246995.AFR_07010"/>
<gene>
    <name evidence="2" type="ORF">AFR_07010</name>
</gene>
<dbReference type="SMART" id="SM00347">
    <property type="entry name" value="HTH_MARR"/>
    <property type="match status" value="1"/>
</dbReference>
<dbReference type="InterPro" id="IPR036388">
    <property type="entry name" value="WH-like_DNA-bd_sf"/>
</dbReference>
<dbReference type="EMBL" id="CP006272">
    <property type="protein sequence ID" value="AGZ39691.1"/>
    <property type="molecule type" value="Genomic_DNA"/>
</dbReference>
<dbReference type="PATRIC" id="fig|1246995.3.peg.1430"/>